<feature type="non-terminal residue" evidence="2">
    <location>
        <position position="995"/>
    </location>
</feature>
<accession>A0A0M2PXR8</accession>
<dbReference type="EMBL" id="AJTX02000002">
    <property type="protein sequence ID" value="KKJ01236.1"/>
    <property type="molecule type" value="Genomic_DNA"/>
</dbReference>
<dbReference type="SMART" id="SM00912">
    <property type="entry name" value="Haemagg_act"/>
    <property type="match status" value="1"/>
</dbReference>
<dbReference type="eggNOG" id="COG3210">
    <property type="taxonomic scope" value="Bacteria"/>
</dbReference>
<evidence type="ECO:0000313" key="3">
    <source>
        <dbReference type="Proteomes" id="UP000034681"/>
    </source>
</evidence>
<protein>
    <recommendedName>
        <fullName evidence="1">Filamentous haemagglutinin FhaB/tRNA nuclease CdiA-like TPS domain-containing protein</fullName>
    </recommendedName>
</protein>
<dbReference type="InterPro" id="IPR012334">
    <property type="entry name" value="Pectin_lyas_fold"/>
</dbReference>
<evidence type="ECO:0000313" key="2">
    <source>
        <dbReference type="EMBL" id="KKJ01236.1"/>
    </source>
</evidence>
<dbReference type="SUPFAM" id="SSF51126">
    <property type="entry name" value="Pectin lyase-like"/>
    <property type="match status" value="1"/>
</dbReference>
<dbReference type="InterPro" id="IPR011050">
    <property type="entry name" value="Pectin_lyase_fold/virulence"/>
</dbReference>
<comment type="caution">
    <text evidence="2">The sequence shown here is derived from an EMBL/GenBank/DDBJ whole genome shotgun (WGS) entry which is preliminary data.</text>
</comment>
<gene>
    <name evidence="2" type="ORF">PROH_02345</name>
</gene>
<dbReference type="AlphaFoldDB" id="A0A0M2PXR8"/>
<evidence type="ECO:0000259" key="1">
    <source>
        <dbReference type="SMART" id="SM00912"/>
    </source>
</evidence>
<organism evidence="2 3">
    <name type="scientific">Prochlorothrix hollandica PCC 9006 = CALU 1027</name>
    <dbReference type="NCBI Taxonomy" id="317619"/>
    <lineage>
        <taxon>Bacteria</taxon>
        <taxon>Bacillati</taxon>
        <taxon>Cyanobacteriota</taxon>
        <taxon>Cyanophyceae</taxon>
        <taxon>Prochlorotrichales</taxon>
        <taxon>Prochlorotrichaceae</taxon>
        <taxon>Prochlorothrix</taxon>
    </lineage>
</organism>
<sequence>MAIPLAQAQPIVPAIDGTQTQVNVTGDRWDISGGTQSGQNLFHSFESFGLNSNQVANFIGSPDLANILGRVSGGQASFIDGLMQVSNSNANLYLMNPAGLVLGPNASLDLGGSFTATTATAIGFENGWFNASGSANYDLLVGSPNRFAFTESLGGAIVNEGNLAVDPGQSLTLLGGTVVNTGNLSAPGGVIQVRAVPGETMVRLEQAGMVLALDLEPLPQDGDLVATGINPLDLPALLTGGDLTHATALVVRPDGSVSLTSGEPGLILGAGDVAMAGSATVDQETLGDGGQIQVMGENHLEFLGSVSARGGDLGGDGGLIDLSGKETLNLVGDWFNRVDLAAPQGIAGTLLFDPNDITIQAGLVAAVAGSPTNANTLGAADISSFLNSTGSLVIATTGRGGSGDITLNPGAAISWTSANGLTLNADRRIVMTNASITSTNASITSTNASITLNAQNTGGGSALSLSGYDGAIDLRSSQISTTSGAIVLNANVDKSITGDFVGIVLGQSGTPTTITSDSGAITITGRGGDVGGDNDGVLVWQGEIRSATGDITLIGTGGTGGLGEGVNLYQSTVKSTGTGSNAANILIQGTDGPSALSVAYQAAGSGLSSLTSIDGDIEIQGTAIDSTSFGTLIAGVISITGSGQLTIDQAGVADIQISSDITATSGTINLQADRSITLNSGSSITSTSGNITLNANTAGTVTGNFAGILLNGSSLTSTTGAIAITGTGAKGPGNLNAGLHLVNTTVQSIGNSATKAGTVTLTGRGGSGGTSRLYGIELEGDATEISSYTGDIVLTGIGGAGTGTDNTGINLRDGSEIKSLGTGATNAATITLFGTAGTGSLYNDGVRIQNTNGIATPVLGISSIDGAINVTGNASGSGDSTGIVLAQGALIKSTNRAPIKLIGLGGTGANNGQRGVFGGGNAAIRSVHGDIDITGTAQGSGSGQDGVYLSMPEGIQVTGTGNITIVGQGSTLGSGVGILVSGTPISTNTGAIDLT</sequence>
<reference evidence="2" key="1">
    <citation type="submission" date="2012-04" db="EMBL/GenBank/DDBJ databases">
        <authorList>
            <person name="Borisov I.G."/>
            <person name="Ivanikova N.V."/>
            <person name="Pinevich A.V."/>
        </authorList>
    </citation>
    <scope>NUCLEOTIDE SEQUENCE</scope>
    <source>
        <strain evidence="2">CALU 1027</strain>
    </source>
</reference>
<dbReference type="STRING" id="317619.GCA_000332315_03650"/>
<dbReference type="NCBIfam" id="TIGR01901">
    <property type="entry name" value="adhes_NPXG"/>
    <property type="match status" value="1"/>
</dbReference>
<dbReference type="Gene3D" id="2.160.20.10">
    <property type="entry name" value="Single-stranded right-handed beta-helix, Pectin lyase-like"/>
    <property type="match status" value="1"/>
</dbReference>
<proteinExistence type="predicted"/>
<name>A0A0M2PXR8_PROHO</name>
<dbReference type="InterPro" id="IPR008638">
    <property type="entry name" value="FhaB/CdiA-like_TPS"/>
</dbReference>
<dbReference type="Pfam" id="PF05860">
    <property type="entry name" value="TPS"/>
    <property type="match status" value="1"/>
</dbReference>
<dbReference type="Proteomes" id="UP000034681">
    <property type="component" value="Unassembled WGS sequence"/>
</dbReference>
<keyword evidence="3" id="KW-1185">Reference proteome</keyword>
<feature type="domain" description="Filamentous haemagglutinin FhaB/tRNA nuclease CdiA-like TPS" evidence="1">
    <location>
        <begin position="14"/>
        <end position="125"/>
    </location>
</feature>